<proteinExistence type="predicted"/>
<evidence type="ECO:0008006" key="4">
    <source>
        <dbReference type="Google" id="ProtNLM"/>
    </source>
</evidence>
<keyword evidence="3" id="KW-1185">Reference proteome</keyword>
<sequence length="220" mass="24127">MGYSIVLVEFLEACPECTEDMTAIKMLLDAQVWLSVRDTNSEGLTALEIIQKVEGQGMNINMSGENETKIKKLKGNVKISASRKATISGNRARNSLSVDKINTMLVIMAQVITATYQSALSPPGGVWQGEGRGSSTTNVASGISTTNHFFPDYTEHIPMFKESREVGTSIVNPLCYALLWVLNLFLLSSIQFATLLLSGFRLFIYTAIPLYFLVMLTSAP</sequence>
<feature type="transmembrane region" description="Helical" evidence="1">
    <location>
        <begin position="174"/>
        <end position="196"/>
    </location>
</feature>
<keyword evidence="1" id="KW-0472">Membrane</keyword>
<keyword evidence="1" id="KW-1133">Transmembrane helix</keyword>
<accession>A0A6A2ZJQ0</accession>
<dbReference type="OrthoDB" id="1932267at2759"/>
<reference evidence="2" key="1">
    <citation type="submission" date="2019-09" db="EMBL/GenBank/DDBJ databases">
        <title>Draft genome information of white flower Hibiscus syriacus.</title>
        <authorList>
            <person name="Kim Y.-M."/>
        </authorList>
    </citation>
    <scope>NUCLEOTIDE SEQUENCE [LARGE SCALE GENOMIC DNA]</scope>
    <source>
        <strain evidence="2">YM2019G1</strain>
    </source>
</reference>
<evidence type="ECO:0000256" key="1">
    <source>
        <dbReference type="SAM" id="Phobius"/>
    </source>
</evidence>
<gene>
    <name evidence="2" type="ORF">F3Y22_tig00110864pilonHSYRG00016</name>
</gene>
<evidence type="ECO:0000313" key="2">
    <source>
        <dbReference type="EMBL" id="KAE8691910.1"/>
    </source>
</evidence>
<dbReference type="AlphaFoldDB" id="A0A6A2ZJQ0"/>
<keyword evidence="1" id="KW-0812">Transmembrane</keyword>
<name>A0A6A2ZJQ0_HIBSY</name>
<dbReference type="Proteomes" id="UP000436088">
    <property type="component" value="Unassembled WGS sequence"/>
</dbReference>
<evidence type="ECO:0000313" key="3">
    <source>
        <dbReference type="Proteomes" id="UP000436088"/>
    </source>
</evidence>
<dbReference type="EMBL" id="VEPZ02001142">
    <property type="protein sequence ID" value="KAE8691910.1"/>
    <property type="molecule type" value="Genomic_DNA"/>
</dbReference>
<comment type="caution">
    <text evidence="2">The sequence shown here is derived from an EMBL/GenBank/DDBJ whole genome shotgun (WGS) entry which is preliminary data.</text>
</comment>
<organism evidence="2 3">
    <name type="scientific">Hibiscus syriacus</name>
    <name type="common">Rose of Sharon</name>
    <dbReference type="NCBI Taxonomy" id="106335"/>
    <lineage>
        <taxon>Eukaryota</taxon>
        <taxon>Viridiplantae</taxon>
        <taxon>Streptophyta</taxon>
        <taxon>Embryophyta</taxon>
        <taxon>Tracheophyta</taxon>
        <taxon>Spermatophyta</taxon>
        <taxon>Magnoliopsida</taxon>
        <taxon>eudicotyledons</taxon>
        <taxon>Gunneridae</taxon>
        <taxon>Pentapetalae</taxon>
        <taxon>rosids</taxon>
        <taxon>malvids</taxon>
        <taxon>Malvales</taxon>
        <taxon>Malvaceae</taxon>
        <taxon>Malvoideae</taxon>
        <taxon>Hibiscus</taxon>
    </lineage>
</organism>
<feature type="transmembrane region" description="Helical" evidence="1">
    <location>
        <begin position="202"/>
        <end position="219"/>
    </location>
</feature>
<dbReference type="PANTHER" id="PTHR24128:SF109">
    <property type="entry name" value="REPEAT-CONTAINING PROTEIN, PUTATIVE-RELATED"/>
    <property type="match status" value="1"/>
</dbReference>
<protein>
    <recommendedName>
        <fullName evidence="4">PGG domain-containing protein</fullName>
    </recommendedName>
</protein>
<dbReference type="PANTHER" id="PTHR24128">
    <property type="entry name" value="HOMEOBOX PROTEIN WARIAI"/>
    <property type="match status" value="1"/>
</dbReference>